<dbReference type="CDD" id="cd04301">
    <property type="entry name" value="NAT_SF"/>
    <property type="match status" value="1"/>
</dbReference>
<dbReference type="PANTHER" id="PTHR13947:SF37">
    <property type="entry name" value="LD18367P"/>
    <property type="match status" value="1"/>
</dbReference>
<dbReference type="RefSeq" id="WP_144939155.1">
    <property type="nucleotide sequence ID" value="NZ_JBHTIU010000013.1"/>
</dbReference>
<dbReference type="PANTHER" id="PTHR13947">
    <property type="entry name" value="GNAT FAMILY N-ACETYLTRANSFERASE"/>
    <property type="match status" value="1"/>
</dbReference>
<dbReference type="InterPro" id="IPR050769">
    <property type="entry name" value="NAT_camello-type"/>
</dbReference>
<reference evidence="4" key="1">
    <citation type="journal article" date="2019" name="Int. J. Syst. Evol. Microbiol.">
        <title>The Global Catalogue of Microorganisms (GCM) 10K type strain sequencing project: providing services to taxonomists for standard genome sequencing and annotation.</title>
        <authorList>
            <consortium name="The Broad Institute Genomics Platform"/>
            <consortium name="The Broad Institute Genome Sequencing Center for Infectious Disease"/>
            <person name="Wu L."/>
            <person name="Ma J."/>
        </authorList>
    </citation>
    <scope>NUCLEOTIDE SEQUENCE [LARGE SCALE GENOMIC DNA]</scope>
    <source>
        <strain evidence="4">CCUG 57263</strain>
    </source>
</reference>
<keyword evidence="1 3" id="KW-0808">Transferase</keyword>
<proteinExistence type="predicted"/>
<organism evidence="3 4">
    <name type="scientific">Paenibacillus residui</name>
    <dbReference type="NCBI Taxonomy" id="629724"/>
    <lineage>
        <taxon>Bacteria</taxon>
        <taxon>Bacillati</taxon>
        <taxon>Bacillota</taxon>
        <taxon>Bacilli</taxon>
        <taxon>Bacillales</taxon>
        <taxon>Paenibacillaceae</taxon>
        <taxon>Paenibacillus</taxon>
    </lineage>
</organism>
<evidence type="ECO:0000256" key="1">
    <source>
        <dbReference type="ARBA" id="ARBA00022679"/>
    </source>
</evidence>
<dbReference type="InterPro" id="IPR000182">
    <property type="entry name" value="GNAT_dom"/>
</dbReference>
<accession>A0ABW3D693</accession>
<keyword evidence="3" id="KW-0012">Acyltransferase</keyword>
<comment type="caution">
    <text evidence="3">The sequence shown here is derived from an EMBL/GenBank/DDBJ whole genome shotgun (WGS) entry which is preliminary data.</text>
</comment>
<dbReference type="EMBL" id="JBHTIU010000013">
    <property type="protein sequence ID" value="MFD0868496.1"/>
    <property type="molecule type" value="Genomic_DNA"/>
</dbReference>
<dbReference type="SUPFAM" id="SSF55729">
    <property type="entry name" value="Acyl-CoA N-acyltransferases (Nat)"/>
    <property type="match status" value="1"/>
</dbReference>
<dbReference type="InterPro" id="IPR016181">
    <property type="entry name" value="Acyl_CoA_acyltransferase"/>
</dbReference>
<dbReference type="Proteomes" id="UP001597120">
    <property type="component" value="Unassembled WGS sequence"/>
</dbReference>
<dbReference type="EC" id="2.3.-.-" evidence="3"/>
<keyword evidence="4" id="KW-1185">Reference proteome</keyword>
<dbReference type="Pfam" id="PF00583">
    <property type="entry name" value="Acetyltransf_1"/>
    <property type="match status" value="1"/>
</dbReference>
<evidence type="ECO:0000313" key="3">
    <source>
        <dbReference type="EMBL" id="MFD0868496.1"/>
    </source>
</evidence>
<evidence type="ECO:0000259" key="2">
    <source>
        <dbReference type="PROSITE" id="PS51186"/>
    </source>
</evidence>
<dbReference type="PROSITE" id="PS51186">
    <property type="entry name" value="GNAT"/>
    <property type="match status" value="1"/>
</dbReference>
<gene>
    <name evidence="3" type="ORF">ACFQ03_05000</name>
</gene>
<dbReference type="Gene3D" id="3.40.630.30">
    <property type="match status" value="1"/>
</dbReference>
<evidence type="ECO:0000313" key="4">
    <source>
        <dbReference type="Proteomes" id="UP001597120"/>
    </source>
</evidence>
<dbReference type="GO" id="GO:0016746">
    <property type="term" value="F:acyltransferase activity"/>
    <property type="evidence" value="ECO:0007669"/>
    <property type="project" value="UniProtKB-KW"/>
</dbReference>
<protein>
    <submittedName>
        <fullName evidence="3">GNAT family N-acetyltransferase</fullName>
        <ecNumber evidence="3">2.3.-.-</ecNumber>
    </submittedName>
</protein>
<name>A0ABW3D693_9BACL</name>
<feature type="domain" description="N-acetyltransferase" evidence="2">
    <location>
        <begin position="1"/>
        <end position="152"/>
    </location>
</feature>
<sequence length="155" mass="18020">MKIRPYQPKDQEAVQKLHWAGLDQFNARMDGPDIDQDLENIEQIYINNNGDFIVGLIDDRVVSMAAFRKMTETVAEIKRIRVDQPFQKKGLGQQILSALEKSAEEKGYRKLRLDTTSSQQPAQKLFERNGYQVTGRKLWNDLEIIFYEKDISPIM</sequence>